<name>A0A5R8Q8P4_9FIRM</name>
<reference evidence="1 2" key="1">
    <citation type="submission" date="2019-05" db="EMBL/GenBank/DDBJ databases">
        <title>Culicoidintestinum kansasii gen. nov., sp. nov. from the gastrointestinal tract of the biting midge, Culicoides sonorensis.</title>
        <authorList>
            <person name="Neupane S."/>
            <person name="Ghosh A."/>
            <person name="Gunther S."/>
            <person name="Martin K."/>
            <person name="Zurek L."/>
        </authorList>
    </citation>
    <scope>NUCLEOTIDE SEQUENCE [LARGE SCALE GENOMIC DNA]</scope>
    <source>
        <strain evidence="1 2">CS-1</strain>
    </source>
</reference>
<dbReference type="AlphaFoldDB" id="A0A5R8Q8P4"/>
<dbReference type="EMBL" id="VBWP01000009">
    <property type="protein sequence ID" value="TLG72078.1"/>
    <property type="molecule type" value="Genomic_DNA"/>
</dbReference>
<dbReference type="InterPro" id="IPR036390">
    <property type="entry name" value="WH_DNA-bd_sf"/>
</dbReference>
<evidence type="ECO:0008006" key="3">
    <source>
        <dbReference type="Google" id="ProtNLM"/>
    </source>
</evidence>
<proteinExistence type="predicted"/>
<dbReference type="SUPFAM" id="SSF46785">
    <property type="entry name" value="Winged helix' DNA-binding domain"/>
    <property type="match status" value="1"/>
</dbReference>
<keyword evidence="2" id="KW-1185">Reference proteome</keyword>
<accession>A0A5R8Q8P4</accession>
<comment type="caution">
    <text evidence="1">The sequence shown here is derived from an EMBL/GenBank/DDBJ whole genome shotgun (WGS) entry which is preliminary data.</text>
</comment>
<gene>
    <name evidence="1" type="ORF">FEZ08_09605</name>
</gene>
<dbReference type="Pfam" id="PF13730">
    <property type="entry name" value="HTH_36"/>
    <property type="match status" value="1"/>
</dbReference>
<sequence>MGLSETTRDKVMQVIINSYDYEFDFCWTSNQIIATLLSISAKNVSTIISRLKRDGYINVEYSKFTDEEGYKYNDRYIYLTNKKYSKLIYPEDYVPKDKE</sequence>
<evidence type="ECO:0000313" key="2">
    <source>
        <dbReference type="Proteomes" id="UP000306912"/>
    </source>
</evidence>
<evidence type="ECO:0000313" key="1">
    <source>
        <dbReference type="EMBL" id="TLG72078.1"/>
    </source>
</evidence>
<dbReference type="Proteomes" id="UP000306912">
    <property type="component" value="Unassembled WGS sequence"/>
</dbReference>
<protein>
    <recommendedName>
        <fullName evidence="3">Helix-turn-helix domain-containing protein</fullName>
    </recommendedName>
</protein>
<dbReference type="InParanoid" id="A0A5R8Q8P4"/>
<dbReference type="RefSeq" id="WP_138191797.1">
    <property type="nucleotide sequence ID" value="NZ_VBWP01000009.1"/>
</dbReference>
<organism evidence="1 2">
    <name type="scientific">Culicoidibacter larvae</name>
    <dbReference type="NCBI Taxonomy" id="2579976"/>
    <lineage>
        <taxon>Bacteria</taxon>
        <taxon>Bacillati</taxon>
        <taxon>Bacillota</taxon>
        <taxon>Culicoidibacteria</taxon>
        <taxon>Culicoidibacterales</taxon>
        <taxon>Culicoidibacteraceae</taxon>
        <taxon>Culicoidibacter</taxon>
    </lineage>
</organism>